<sequence length="344" mass="37418">MITHEAAAHIRTCDACAELMEQYTILGATLRREVSLALGNLPSIPRWETKTGIFTRFWRKGWATMRVPRLAFAALVLVVLLTMGAELKRARVGAESNGSVVLVTIDREDQSVFSSCALSLVNSSKDSMAMGGILDSKKDLAGVISLKLAGRVEGGVRLLVRSYAGPVATTDTSDLAKLPEREVILKTGESLKVAVGDSGTLTLHGEWFDHIPAEIGMGIKSIDPAASELRIQQPVLLKGDMRIGEVDGWTDTPSGFDNSAYVIFPKTGRYLFSLSSTKDAIEGKIEKNRITFEYQGTKYTLLTGAPIARQEKVWVRVEPDYEMPDHPGSYGLGSISNATLTRAK</sequence>
<proteinExistence type="predicted"/>
<keyword evidence="1" id="KW-0472">Membrane</keyword>
<accession>A0A7W7ZK96</accession>
<gene>
    <name evidence="2" type="ORF">HDF16_006168</name>
</gene>
<name>A0A7W7ZK96_9BACT</name>
<comment type="caution">
    <text evidence="2">The sequence shown here is derived from an EMBL/GenBank/DDBJ whole genome shotgun (WGS) entry which is preliminary data.</text>
</comment>
<evidence type="ECO:0000256" key="1">
    <source>
        <dbReference type="SAM" id="Phobius"/>
    </source>
</evidence>
<keyword evidence="3" id="KW-1185">Reference proteome</keyword>
<keyword evidence="1" id="KW-1133">Transmembrane helix</keyword>
<feature type="transmembrane region" description="Helical" evidence="1">
    <location>
        <begin position="67"/>
        <end position="85"/>
    </location>
</feature>
<protein>
    <submittedName>
        <fullName evidence="2">Uncharacterized protein</fullName>
    </submittedName>
</protein>
<dbReference type="AlphaFoldDB" id="A0A7W7ZK96"/>
<organism evidence="2 3">
    <name type="scientific">Granulicella aggregans</name>
    <dbReference type="NCBI Taxonomy" id="474949"/>
    <lineage>
        <taxon>Bacteria</taxon>
        <taxon>Pseudomonadati</taxon>
        <taxon>Acidobacteriota</taxon>
        <taxon>Terriglobia</taxon>
        <taxon>Terriglobales</taxon>
        <taxon>Acidobacteriaceae</taxon>
        <taxon>Granulicella</taxon>
    </lineage>
</organism>
<keyword evidence="1" id="KW-0812">Transmembrane</keyword>
<dbReference type="Proteomes" id="UP000540989">
    <property type="component" value="Unassembled WGS sequence"/>
</dbReference>
<evidence type="ECO:0000313" key="3">
    <source>
        <dbReference type="Proteomes" id="UP000540989"/>
    </source>
</evidence>
<evidence type="ECO:0000313" key="2">
    <source>
        <dbReference type="EMBL" id="MBB5061432.1"/>
    </source>
</evidence>
<reference evidence="2 3" key="1">
    <citation type="submission" date="2020-08" db="EMBL/GenBank/DDBJ databases">
        <title>Genomic Encyclopedia of Type Strains, Phase IV (KMG-V): Genome sequencing to study the core and pangenomes of soil and plant-associated prokaryotes.</title>
        <authorList>
            <person name="Whitman W."/>
        </authorList>
    </citation>
    <scope>NUCLEOTIDE SEQUENCE [LARGE SCALE GENOMIC DNA]</scope>
    <source>
        <strain evidence="2 3">M8UP14</strain>
    </source>
</reference>
<dbReference type="EMBL" id="JACHIP010000042">
    <property type="protein sequence ID" value="MBB5061432.1"/>
    <property type="molecule type" value="Genomic_DNA"/>
</dbReference>